<dbReference type="GO" id="GO:0003989">
    <property type="term" value="F:acetyl-CoA carboxylase activity"/>
    <property type="evidence" value="ECO:0007669"/>
    <property type="project" value="InterPro"/>
</dbReference>
<name>A0A7Y9RUL1_9ACTN</name>
<dbReference type="Pfam" id="PF13822">
    <property type="entry name" value="ACC_epsilon"/>
    <property type="match status" value="1"/>
</dbReference>
<dbReference type="EMBL" id="JACCAC010000001">
    <property type="protein sequence ID" value="NYG55173.1"/>
    <property type="molecule type" value="Genomic_DNA"/>
</dbReference>
<evidence type="ECO:0000313" key="2">
    <source>
        <dbReference type="EMBL" id="NYG55173.1"/>
    </source>
</evidence>
<evidence type="ECO:0000256" key="1">
    <source>
        <dbReference type="SAM" id="MobiDB-lite"/>
    </source>
</evidence>
<reference evidence="2 3" key="1">
    <citation type="submission" date="2020-07" db="EMBL/GenBank/DDBJ databases">
        <title>Sequencing the genomes of 1000 actinobacteria strains.</title>
        <authorList>
            <person name="Klenk H.-P."/>
        </authorList>
    </citation>
    <scope>NUCLEOTIDE SEQUENCE [LARGE SCALE GENOMIC DNA]</scope>
    <source>
        <strain evidence="2 3">DSM 24552</strain>
    </source>
</reference>
<proteinExistence type="predicted"/>
<dbReference type="Proteomes" id="UP000544110">
    <property type="component" value="Unassembled WGS sequence"/>
</dbReference>
<dbReference type="RefSeq" id="WP_343049168.1">
    <property type="nucleotide sequence ID" value="NZ_JACCAC010000001.1"/>
</dbReference>
<gene>
    <name evidence="2" type="ORF">BJ989_001477</name>
</gene>
<feature type="region of interest" description="Disordered" evidence="1">
    <location>
        <begin position="43"/>
        <end position="79"/>
    </location>
</feature>
<sequence length="79" mass="8195">MSGEQDLGPEQAPARPVLRVVNPDATPEEVAAIVAVVAALGGGEAPAPRRTPEWSRPARGLRQPLTPGPGAWRASALPR</sequence>
<comment type="caution">
    <text evidence="2">The sequence shown here is derived from an EMBL/GenBank/DDBJ whole genome shotgun (WGS) entry which is preliminary data.</text>
</comment>
<protein>
    <recommendedName>
        <fullName evidence="4">Acyl-CoA carboxylase epsilon subunit</fullName>
    </recommendedName>
</protein>
<organism evidence="2 3">
    <name type="scientific">Nocardioides perillae</name>
    <dbReference type="NCBI Taxonomy" id="1119534"/>
    <lineage>
        <taxon>Bacteria</taxon>
        <taxon>Bacillati</taxon>
        <taxon>Actinomycetota</taxon>
        <taxon>Actinomycetes</taxon>
        <taxon>Propionibacteriales</taxon>
        <taxon>Nocardioidaceae</taxon>
        <taxon>Nocardioides</taxon>
    </lineage>
</organism>
<dbReference type="GO" id="GO:0004658">
    <property type="term" value="F:propionyl-CoA carboxylase activity"/>
    <property type="evidence" value="ECO:0007669"/>
    <property type="project" value="InterPro"/>
</dbReference>
<dbReference type="InterPro" id="IPR032716">
    <property type="entry name" value="ACC_epsilon"/>
</dbReference>
<accession>A0A7Y9RUL1</accession>
<keyword evidence="3" id="KW-1185">Reference proteome</keyword>
<evidence type="ECO:0008006" key="4">
    <source>
        <dbReference type="Google" id="ProtNLM"/>
    </source>
</evidence>
<dbReference type="AlphaFoldDB" id="A0A7Y9RUL1"/>
<evidence type="ECO:0000313" key="3">
    <source>
        <dbReference type="Proteomes" id="UP000544110"/>
    </source>
</evidence>